<comment type="catalytic activity">
    <reaction evidence="1 10">
        <text>a fatty acyl-[ACP] + phosphate = an acyl phosphate + holo-[ACP]</text>
        <dbReference type="Rhea" id="RHEA:42292"/>
        <dbReference type="Rhea" id="RHEA-COMP:9685"/>
        <dbReference type="Rhea" id="RHEA-COMP:14125"/>
        <dbReference type="ChEBI" id="CHEBI:43474"/>
        <dbReference type="ChEBI" id="CHEBI:59918"/>
        <dbReference type="ChEBI" id="CHEBI:64479"/>
        <dbReference type="ChEBI" id="CHEBI:138651"/>
        <dbReference type="EC" id="2.3.1.274"/>
    </reaction>
</comment>
<comment type="function">
    <text evidence="10">Catalyzes the reversible formation of acyl-phosphate (acyl-PO(4)) from acyl-[acyl-carrier-protein] (acyl-ACP). This enzyme utilizes acyl-ACP as fatty acyl donor, but not acyl-CoA.</text>
</comment>
<dbReference type="EMBL" id="CP022684">
    <property type="protein sequence ID" value="AUM14627.1"/>
    <property type="molecule type" value="Genomic_DNA"/>
</dbReference>
<keyword evidence="2 10" id="KW-0963">Cytoplasm</keyword>
<dbReference type="HAMAP" id="MF_00019">
    <property type="entry name" value="PlsX"/>
    <property type="match status" value="1"/>
</dbReference>
<dbReference type="PANTHER" id="PTHR30100:SF1">
    <property type="entry name" value="PHOSPHATE ACYLTRANSFERASE"/>
    <property type="match status" value="1"/>
</dbReference>
<accession>A0A2K9LQU9</accession>
<evidence type="ECO:0000256" key="3">
    <source>
        <dbReference type="ARBA" id="ARBA00022516"/>
    </source>
</evidence>
<name>A0A2K9LQU9_9GAMM</name>
<dbReference type="Proteomes" id="UP000235116">
    <property type="component" value="Chromosome"/>
</dbReference>
<dbReference type="PIRSF" id="PIRSF002465">
    <property type="entry name" value="Phsphlp_syn_PlsX"/>
    <property type="match status" value="1"/>
</dbReference>
<protein>
    <recommendedName>
        <fullName evidence="8 10">Phosphate acyltransferase</fullName>
        <ecNumber evidence="8 10">2.3.1.274</ecNumber>
    </recommendedName>
    <alternativeName>
        <fullName evidence="10">Acyl-ACP phosphotransacylase</fullName>
    </alternativeName>
    <alternativeName>
        <fullName evidence="10">Acyl-[acyl-carrier-protein]--phosphate acyltransferase</fullName>
    </alternativeName>
    <alternativeName>
        <fullName evidence="10">Phosphate-acyl-ACP acyltransferase</fullName>
    </alternativeName>
</protein>
<organism evidence="11 12">
    <name type="scientific">Ketobacter alkanivorans</name>
    <dbReference type="NCBI Taxonomy" id="1917421"/>
    <lineage>
        <taxon>Bacteria</taxon>
        <taxon>Pseudomonadati</taxon>
        <taxon>Pseudomonadota</taxon>
        <taxon>Gammaproteobacteria</taxon>
        <taxon>Pseudomonadales</taxon>
        <taxon>Ketobacteraceae</taxon>
        <taxon>Ketobacter</taxon>
    </lineage>
</organism>
<evidence type="ECO:0000256" key="10">
    <source>
        <dbReference type="HAMAP-Rule" id="MF_00019"/>
    </source>
</evidence>
<keyword evidence="5 10" id="KW-0443">Lipid metabolism</keyword>
<dbReference type="GO" id="GO:0043811">
    <property type="term" value="F:phosphate:acyl-[acyl carrier protein] acyltransferase activity"/>
    <property type="evidence" value="ECO:0007669"/>
    <property type="project" value="UniProtKB-UniRule"/>
</dbReference>
<dbReference type="UniPathway" id="UPA00085"/>
<comment type="pathway">
    <text evidence="10">Lipid metabolism; phospholipid metabolism.</text>
</comment>
<dbReference type="OrthoDB" id="9806408at2"/>
<proteinExistence type="inferred from homology"/>
<evidence type="ECO:0000256" key="9">
    <source>
        <dbReference type="ARBA" id="ARBA00046608"/>
    </source>
</evidence>
<evidence type="ECO:0000256" key="1">
    <source>
        <dbReference type="ARBA" id="ARBA00001232"/>
    </source>
</evidence>
<dbReference type="AlphaFoldDB" id="A0A2K9LQU9"/>
<evidence type="ECO:0000256" key="4">
    <source>
        <dbReference type="ARBA" id="ARBA00022679"/>
    </source>
</evidence>
<keyword evidence="4 10" id="KW-0808">Transferase</keyword>
<sequence length="329" mass="35577">MVTLAVDAMGGDFGPDVTVPAVLRALSEQQDLRVLLFGEESKMRALLGPRNVDRLSLCHAEQVIGMGESPAVALRTKKQSSMALMLHAVNDGKADGCVSAGNTGALMALSRHILKTSDSIDRPAIISALPREDGRHTFVLDLGANVGCDSEQLYQFAVMGQAVAQVLDGGRKPTVALLNIGSEDIKGNDQVKAANDLLRGDEDLNYIGYVEGSDLFTGKADVVVCDGFVGNVALKTIEGLARYVMSEVRREFNRNWWHRIFGLLVAPLWRRVEQRINPSGYNGAAFVGLRGVVVKSHGNADAAEFNQAICSARQYVDKKLPDKIESLLK</sequence>
<evidence type="ECO:0000256" key="5">
    <source>
        <dbReference type="ARBA" id="ARBA00023098"/>
    </source>
</evidence>
<dbReference type="PANTHER" id="PTHR30100">
    <property type="entry name" value="FATTY ACID/PHOSPHOLIPID SYNTHESIS PROTEIN PLSX"/>
    <property type="match status" value="1"/>
</dbReference>
<comment type="subcellular location">
    <subcellularLocation>
        <location evidence="10">Cytoplasm</location>
    </subcellularLocation>
    <text evidence="10">Associated with the membrane possibly through PlsY.</text>
</comment>
<keyword evidence="6 10" id="KW-0594">Phospholipid biosynthesis</keyword>
<dbReference type="Pfam" id="PF02504">
    <property type="entry name" value="FA_synthesis"/>
    <property type="match status" value="1"/>
</dbReference>
<keyword evidence="12" id="KW-1185">Reference proteome</keyword>
<dbReference type="RefSeq" id="WP_101896000.1">
    <property type="nucleotide sequence ID" value="NZ_CP022684.1"/>
</dbReference>
<evidence type="ECO:0000256" key="7">
    <source>
        <dbReference type="ARBA" id="ARBA00023264"/>
    </source>
</evidence>
<dbReference type="InterPro" id="IPR012281">
    <property type="entry name" value="Phospholipid_synth_PlsX-like"/>
</dbReference>
<dbReference type="Gene3D" id="3.40.718.10">
    <property type="entry name" value="Isopropylmalate Dehydrogenase"/>
    <property type="match status" value="1"/>
</dbReference>
<evidence type="ECO:0000313" key="11">
    <source>
        <dbReference type="EMBL" id="AUM14627.1"/>
    </source>
</evidence>
<dbReference type="GO" id="GO:0006633">
    <property type="term" value="P:fatty acid biosynthetic process"/>
    <property type="evidence" value="ECO:0007669"/>
    <property type="project" value="UniProtKB-UniRule"/>
</dbReference>
<keyword evidence="7 10" id="KW-1208">Phospholipid metabolism</keyword>
<dbReference type="SUPFAM" id="SSF53659">
    <property type="entry name" value="Isocitrate/Isopropylmalate dehydrogenase-like"/>
    <property type="match status" value="1"/>
</dbReference>
<keyword evidence="3 10" id="KW-0444">Lipid biosynthesis</keyword>
<dbReference type="NCBIfam" id="TIGR00182">
    <property type="entry name" value="plsX"/>
    <property type="match status" value="1"/>
</dbReference>
<dbReference type="GO" id="GO:0008654">
    <property type="term" value="P:phospholipid biosynthetic process"/>
    <property type="evidence" value="ECO:0007669"/>
    <property type="project" value="UniProtKB-KW"/>
</dbReference>
<evidence type="ECO:0000256" key="6">
    <source>
        <dbReference type="ARBA" id="ARBA00023209"/>
    </source>
</evidence>
<dbReference type="InterPro" id="IPR003664">
    <property type="entry name" value="FA_synthesis"/>
</dbReference>
<comment type="subunit">
    <text evidence="9 10">Homodimer. Probably interacts with PlsY.</text>
</comment>
<comment type="similarity">
    <text evidence="10">Belongs to the PlsX family.</text>
</comment>
<gene>
    <name evidence="10" type="primary">plsX</name>
    <name evidence="11" type="ORF">Kalk_20300</name>
</gene>
<evidence type="ECO:0000256" key="8">
    <source>
        <dbReference type="ARBA" id="ARBA00024069"/>
    </source>
</evidence>
<dbReference type="EC" id="2.3.1.274" evidence="8 10"/>
<dbReference type="KEGG" id="kak:Kalk_20300"/>
<evidence type="ECO:0000313" key="12">
    <source>
        <dbReference type="Proteomes" id="UP000235116"/>
    </source>
</evidence>
<keyword evidence="11" id="KW-0012">Acyltransferase</keyword>
<reference evidence="12" key="1">
    <citation type="submission" date="2017-08" db="EMBL/GenBank/DDBJ databases">
        <title>Direct submision.</title>
        <authorList>
            <person name="Kim S.-J."/>
            <person name="Rhee S.-K."/>
        </authorList>
    </citation>
    <scope>NUCLEOTIDE SEQUENCE [LARGE SCALE GENOMIC DNA]</scope>
    <source>
        <strain evidence="12">GI5</strain>
    </source>
</reference>
<dbReference type="GO" id="GO:0005737">
    <property type="term" value="C:cytoplasm"/>
    <property type="evidence" value="ECO:0007669"/>
    <property type="project" value="UniProtKB-SubCell"/>
</dbReference>
<evidence type="ECO:0000256" key="2">
    <source>
        <dbReference type="ARBA" id="ARBA00022490"/>
    </source>
</evidence>